<gene>
    <name evidence="2" type="ORF">DWW65_07895</name>
</gene>
<feature type="domain" description="Tail spike" evidence="1">
    <location>
        <begin position="97"/>
        <end position="327"/>
    </location>
</feature>
<evidence type="ECO:0000313" key="2">
    <source>
        <dbReference type="EMBL" id="RGU45778.1"/>
    </source>
</evidence>
<evidence type="ECO:0000313" key="3">
    <source>
        <dbReference type="Proteomes" id="UP000285693"/>
    </source>
</evidence>
<evidence type="ECO:0000259" key="1">
    <source>
        <dbReference type="Pfam" id="PF06605"/>
    </source>
</evidence>
<sequence>MRALQIFNDKKKRIGTLSGFKNKEITTTLDSGDKELSFSYPTTGALVDLLKEEYYIRTKTDEYVIKAVEKGGQFNKYTAVLNVEELEGTPFPYGFESQEQTIKACLEFAFEGTGWHVGTCTVTKKRTIDEQESVTAWDVLQKCLTTYRCECIIHSLTKTIDIYDRIGSDKGCYFMEGLNLRKISLKSDTYDFYTRIYPIGKDGITPEWLTGKDYIDNFQYSSKIKAYVWKDERYTNTTSLIEDATAKIEEMSRPYKAYTAEVVDLAKASEEYKDILSYGIGDTVTLVSKKTRTREKQRIVKITEYPESPEKNTVEISNARKTFAEIQKEETAAATEEAVSISNRATKKVLESYSTTEEIETKITASKEAIEEGVSYKLKNYYTSVEMDSLIKATKDEISQEVKHVEENSMHNYVVNGDFSNGFDDNWYNNDETNNSVMDVSGLGTVAKILKTSSSSSYIRQNLGKIPAGTYRVRYKAATAAGYESTARVQVGALGSYSTTSSGMLKSKEFTTIEREITVSEGTKYIYIYAYTQNAPVYITDIEVLGLYSLYADAKIQVTAEEITSEVNKKVNSDDFGTLITQNAYNVRIAFNKGSSYMQFDSTAITMYTGTITDNQKRTRFDYNGTHFYRDGYYVGKIGTNTMKDNDSQRGLVFDIEYNTAYMSWSNKESQNADVYTMKWSYCTQQCGNYEANMLHAGADINMHFFTLRNVSFENGSISGTLTFKQPLEVGSDGKLAKWSTATLEFKRGILVSGTWSNG</sequence>
<dbReference type="InterPro" id="IPR010572">
    <property type="entry name" value="Tail_dom"/>
</dbReference>
<dbReference type="Pfam" id="PF06605">
    <property type="entry name" value="Prophage_tail"/>
    <property type="match status" value="1"/>
</dbReference>
<dbReference type="InterPro" id="IPR007119">
    <property type="entry name" value="Phage_tail_spike_N"/>
</dbReference>
<dbReference type="InterPro" id="IPR008979">
    <property type="entry name" value="Galactose-bd-like_sf"/>
</dbReference>
<dbReference type="AlphaFoldDB" id="A0A3R6DWH3"/>
<organism evidence="2 3">
    <name type="scientific">Coprococcus comes</name>
    <dbReference type="NCBI Taxonomy" id="410072"/>
    <lineage>
        <taxon>Bacteria</taxon>
        <taxon>Bacillati</taxon>
        <taxon>Bacillota</taxon>
        <taxon>Clostridia</taxon>
        <taxon>Lachnospirales</taxon>
        <taxon>Lachnospiraceae</taxon>
        <taxon>Coprococcus</taxon>
    </lineage>
</organism>
<proteinExistence type="predicted"/>
<dbReference type="Gene3D" id="2.60.120.260">
    <property type="entry name" value="Galactose-binding domain-like"/>
    <property type="match status" value="1"/>
</dbReference>
<accession>A0A3R6DWH3</accession>
<name>A0A3R6DWH3_9FIRM</name>
<dbReference type="EMBL" id="QRXY01000008">
    <property type="protein sequence ID" value="RGU45778.1"/>
    <property type="molecule type" value="Genomic_DNA"/>
</dbReference>
<comment type="caution">
    <text evidence="2">The sequence shown here is derived from an EMBL/GenBank/DDBJ whole genome shotgun (WGS) entry which is preliminary data.</text>
</comment>
<protein>
    <recommendedName>
        <fullName evidence="1">Tail spike domain-containing protein</fullName>
    </recommendedName>
</protein>
<dbReference type="Gene3D" id="3.55.50.40">
    <property type="match status" value="1"/>
</dbReference>
<dbReference type="Proteomes" id="UP000285693">
    <property type="component" value="Unassembled WGS sequence"/>
</dbReference>
<reference evidence="2 3" key="1">
    <citation type="submission" date="2018-08" db="EMBL/GenBank/DDBJ databases">
        <title>A genome reference for cultivated species of the human gut microbiota.</title>
        <authorList>
            <person name="Zou Y."/>
            <person name="Xue W."/>
            <person name="Luo G."/>
        </authorList>
    </citation>
    <scope>NUCLEOTIDE SEQUENCE [LARGE SCALE GENOMIC DNA]</scope>
    <source>
        <strain evidence="2 3">AF16-31</strain>
    </source>
</reference>
<dbReference type="NCBIfam" id="TIGR01665">
    <property type="entry name" value="put_anti_recept"/>
    <property type="match status" value="1"/>
</dbReference>
<dbReference type="SUPFAM" id="SSF49785">
    <property type="entry name" value="Galactose-binding domain-like"/>
    <property type="match status" value="1"/>
</dbReference>